<dbReference type="RefSeq" id="WP_168835706.1">
    <property type="nucleotide sequence ID" value="NZ_JABAIK010000005.1"/>
</dbReference>
<gene>
    <name evidence="1" type="ORF">HGP28_06840</name>
</gene>
<keyword evidence="2" id="KW-1185">Reference proteome</keyword>
<proteinExistence type="predicted"/>
<name>A0A7X8TPY1_9VIBR</name>
<sequence>MTDYYFNHLNSLDNTGDVSLLVKGNKAGEAPEQEESVSPAEHAARMMETLERVRRSAVSAAQRQGGFRR</sequence>
<protein>
    <submittedName>
        <fullName evidence="1">Uncharacterized protein</fullName>
    </submittedName>
</protein>
<organism evidence="1 2">
    <name type="scientific">Vibrio agarilyticus</name>
    <dbReference type="NCBI Taxonomy" id="2726741"/>
    <lineage>
        <taxon>Bacteria</taxon>
        <taxon>Pseudomonadati</taxon>
        <taxon>Pseudomonadota</taxon>
        <taxon>Gammaproteobacteria</taxon>
        <taxon>Vibrionales</taxon>
        <taxon>Vibrionaceae</taxon>
        <taxon>Vibrio</taxon>
    </lineage>
</organism>
<reference evidence="1 2" key="1">
    <citation type="submission" date="2020-04" db="EMBL/GenBank/DDBJ databases">
        <title>Vibrio sp. SM6, a novel species isolated from seawater.</title>
        <authorList>
            <person name="Wang X."/>
        </authorList>
    </citation>
    <scope>NUCLEOTIDE SEQUENCE [LARGE SCALE GENOMIC DNA]</scope>
    <source>
        <strain evidence="1 2">SM6</strain>
    </source>
</reference>
<evidence type="ECO:0000313" key="2">
    <source>
        <dbReference type="Proteomes" id="UP000535589"/>
    </source>
</evidence>
<dbReference type="AlphaFoldDB" id="A0A7X8TPY1"/>
<evidence type="ECO:0000313" key="1">
    <source>
        <dbReference type="EMBL" id="NLS12619.1"/>
    </source>
</evidence>
<dbReference type="EMBL" id="JABAIK010000005">
    <property type="protein sequence ID" value="NLS12619.1"/>
    <property type="molecule type" value="Genomic_DNA"/>
</dbReference>
<comment type="caution">
    <text evidence="1">The sequence shown here is derived from an EMBL/GenBank/DDBJ whole genome shotgun (WGS) entry which is preliminary data.</text>
</comment>
<accession>A0A7X8TPY1</accession>
<dbReference type="Proteomes" id="UP000535589">
    <property type="component" value="Unassembled WGS sequence"/>
</dbReference>